<dbReference type="InterPro" id="IPR024983">
    <property type="entry name" value="CHAT_dom"/>
</dbReference>
<dbReference type="PANTHER" id="PTHR37835">
    <property type="entry name" value="ALPHA-CLOSTRIPAIN"/>
    <property type="match status" value="1"/>
</dbReference>
<dbReference type="OrthoDB" id="253958at2"/>
<protein>
    <submittedName>
        <fullName evidence="3">CHAT domain protein</fullName>
    </submittedName>
</protein>
<comment type="caution">
    <text evidence="3">The sequence shown here is derived from an EMBL/GenBank/DDBJ whole genome shotgun (WGS) entry which is preliminary data.</text>
</comment>
<dbReference type="Gene3D" id="3.40.50.11970">
    <property type="match status" value="1"/>
</dbReference>
<dbReference type="Pfam" id="PF24096">
    <property type="entry name" value="DUF7379"/>
    <property type="match status" value="1"/>
</dbReference>
<keyword evidence="4" id="KW-1185">Reference proteome</keyword>
<dbReference type="Proteomes" id="UP000318053">
    <property type="component" value="Unassembled WGS sequence"/>
</dbReference>
<dbReference type="InterPro" id="IPR055803">
    <property type="entry name" value="DUF7379"/>
</dbReference>
<evidence type="ECO:0000313" key="3">
    <source>
        <dbReference type="EMBL" id="TWT65096.1"/>
    </source>
</evidence>
<dbReference type="RefSeq" id="WP_146392346.1">
    <property type="nucleotide sequence ID" value="NZ_SJPK01000008.1"/>
</dbReference>
<dbReference type="EMBL" id="SJPK01000008">
    <property type="protein sequence ID" value="TWT65096.1"/>
    <property type="molecule type" value="Genomic_DNA"/>
</dbReference>
<gene>
    <name evidence="3" type="ORF">CA85_34420</name>
</gene>
<organism evidence="3 4">
    <name type="scientific">Allorhodopirellula solitaria</name>
    <dbReference type="NCBI Taxonomy" id="2527987"/>
    <lineage>
        <taxon>Bacteria</taxon>
        <taxon>Pseudomonadati</taxon>
        <taxon>Planctomycetota</taxon>
        <taxon>Planctomycetia</taxon>
        <taxon>Pirellulales</taxon>
        <taxon>Pirellulaceae</taxon>
        <taxon>Allorhodopirellula</taxon>
    </lineage>
</organism>
<evidence type="ECO:0000259" key="1">
    <source>
        <dbReference type="Pfam" id="PF12770"/>
    </source>
</evidence>
<dbReference type="Pfam" id="PF12770">
    <property type="entry name" value="CHAT"/>
    <property type="match status" value="1"/>
</dbReference>
<evidence type="ECO:0000313" key="4">
    <source>
        <dbReference type="Proteomes" id="UP000318053"/>
    </source>
</evidence>
<dbReference type="Gene3D" id="3.40.50.1820">
    <property type="entry name" value="alpha/beta hydrolase"/>
    <property type="match status" value="1"/>
</dbReference>
<accession>A0A5C5XPG0</accession>
<feature type="domain" description="CHAT" evidence="1">
    <location>
        <begin position="715"/>
        <end position="973"/>
    </location>
</feature>
<dbReference type="InterPro" id="IPR029058">
    <property type="entry name" value="AB_hydrolase_fold"/>
</dbReference>
<dbReference type="InterPro" id="IPR005077">
    <property type="entry name" value="Peptidase_C11"/>
</dbReference>
<reference evidence="3 4" key="1">
    <citation type="submission" date="2019-02" db="EMBL/GenBank/DDBJ databases">
        <title>Deep-cultivation of Planctomycetes and their phenomic and genomic characterization uncovers novel biology.</title>
        <authorList>
            <person name="Wiegand S."/>
            <person name="Jogler M."/>
            <person name="Boedeker C."/>
            <person name="Pinto D."/>
            <person name="Vollmers J."/>
            <person name="Rivas-Marin E."/>
            <person name="Kohn T."/>
            <person name="Peeters S.H."/>
            <person name="Heuer A."/>
            <person name="Rast P."/>
            <person name="Oberbeckmann S."/>
            <person name="Bunk B."/>
            <person name="Jeske O."/>
            <person name="Meyerdierks A."/>
            <person name="Storesund J.E."/>
            <person name="Kallscheuer N."/>
            <person name="Luecker S."/>
            <person name="Lage O.M."/>
            <person name="Pohl T."/>
            <person name="Merkel B.J."/>
            <person name="Hornburger P."/>
            <person name="Mueller R.-W."/>
            <person name="Bruemmer F."/>
            <person name="Labrenz M."/>
            <person name="Spormann A.M."/>
            <person name="Op Den Camp H."/>
            <person name="Overmann J."/>
            <person name="Amann R."/>
            <person name="Jetten M.S.M."/>
            <person name="Mascher T."/>
            <person name="Medema M.H."/>
            <person name="Devos D.P."/>
            <person name="Kaster A.-K."/>
            <person name="Ovreas L."/>
            <person name="Rohde M."/>
            <person name="Galperin M.Y."/>
            <person name="Jogler C."/>
        </authorList>
    </citation>
    <scope>NUCLEOTIDE SEQUENCE [LARGE SCALE GENOMIC DNA]</scope>
    <source>
        <strain evidence="3 4">CA85</strain>
    </source>
</reference>
<name>A0A5C5XPG0_9BACT</name>
<evidence type="ECO:0000259" key="2">
    <source>
        <dbReference type="Pfam" id="PF24096"/>
    </source>
</evidence>
<feature type="domain" description="DUF7379" evidence="2">
    <location>
        <begin position="1210"/>
        <end position="1387"/>
    </location>
</feature>
<sequence>MSTFSQSDPAFMAQDQQRPERETRTWLFLFYLCGDHGQWSRRIQKNLKHIRKIKPSEHVYVAVQHDLAGEGAHRFVIADESMDNISADSIGEINTGDPETALKFFRWGIQQCPARHIALIFGGTGIAEPDSIVGNVDSTGDYEQLFAFCDDGTAQDALNPVELGEVLAELVKDRDGKPIDLIAFDMCSMQFLEIAYQLRSLVHVMVGSENNEQAPEWSYAKLINGCAELLRWKDDDPLIDDESDDDPCNLIKLLKDMRYANPRDPRAMGCVLVRIISETYHSKQELLPVVSALDLSHLERITRSLDTFLLVMLASLGNPVVWEMRDRVFRKLVAEFDERNDAVPDLRGRELIAYDLLVLLQVVCEEMDKLIEQGPFRFWYRQQLTQHFTAERKERIPEELQVNFEHAFKNLMATHSERAFHPKLPKGAALDAAAESRRKILETMWHDFQTRDSQEEEANFENAAHLLKVTQEVATLFEPAATELATSGQSFVLASEPRADADDGVDRKLKKTRRCGVLIHRPQHLDRLINSGYLDLDFHQHVHWVSLLGAINLISNHPGEMWRLISSLLSTASAGARDDLLKRLTGPDSVISGAGSQFRALRRPPCVTLSINEETIDELKASIPLGDTPAQRTVVKRSGYRVVLESSRLGATVAEQFSRVNEQTIRSTLSRLEGLLQRSWVNKTHLKTFESLGRLLGEDVIQRLHTPLNIERQHVQKETPDQVLHLQLQLPLSLMRFPWELMHDGTAFLGERYALGRQLAMPTGIARPVPKRSQRGLKVLIIGDPILGSFGGAQQLPRAREEAEQVVQQFKRLKVELGGELNFQPEDVRINEIVTTHQVREWLREGKYDIIHFAGHAEYVEDDREQSAWILSDGPLWAVEIRNTLANAGSTPWLVYANACESSMGESETTGYQSDVFGLATAFINQGVTAYIGPLWPIDDAVAMQLATDFYDALLLQRESVGEALRIAKARAKQITVGGIEPSECLGTFAGLSWASLILYGNPTMKLMDTFGMQSIDPPTPRCGNSTPHNDSESQQADILRRRKDGSWGTCHAPLQRSVSTLGRSLSGPGMSAKMLRSRDASEAIPDDHFELSLVDQNGLRYWQVADGEKNRPLPGSIFQWEIDRSDSLRQAFGIQPRVFSPPLTPRPIGHWIAERSAGSVAELVQRYDSERIAGERLVQVNPNATAEPLGQSALSLGNYPTSGDVPRTLLILHDTLCDTESVLGMLQESFSRRVCRKYAAVVGFDHHTLSKSPLENANALARALQQQLGNRVANENCIDILAHGRGGLVAKALIECHDAKTVAWDNSVRKIIFAGVPHGASRMLHPDNWGQLADLLINMSHLDGTGMYASVSGLLARLAAMQQLSQTHSDLQRPRDVPGLAALDPNRCTPALPWPSQVERADIVAIYDAGRQQNVWKLLREGLEPIDPRENSILMRPSDLISELPDLPNTADAGLTPSSGCRDRKRRLLLATRLEDDSCGNPLDTEFSQKEGIHRTNMLSVDRTQDFIHEHLAF</sequence>
<dbReference type="PANTHER" id="PTHR37835:SF1">
    <property type="entry name" value="ALPHA-CLOSTRIPAIN"/>
    <property type="match status" value="1"/>
</dbReference>
<dbReference type="Pfam" id="PF03415">
    <property type="entry name" value="Peptidase_C11"/>
    <property type="match status" value="1"/>
</dbReference>
<proteinExistence type="predicted"/>